<dbReference type="GO" id="GO:0012505">
    <property type="term" value="C:endomembrane system"/>
    <property type="evidence" value="ECO:0007669"/>
    <property type="project" value="UniProtKB-SubCell"/>
</dbReference>
<evidence type="ECO:0000256" key="8">
    <source>
        <dbReference type="SAM" id="SignalP"/>
    </source>
</evidence>
<dbReference type="InterPro" id="IPR006311">
    <property type="entry name" value="TAT_signal"/>
</dbReference>
<proteinExistence type="inferred from homology"/>
<dbReference type="PANTHER" id="PTHR30024">
    <property type="entry name" value="ALIPHATIC SULFONATES-BINDING PROTEIN-RELATED"/>
    <property type="match status" value="1"/>
</dbReference>
<dbReference type="STRING" id="257708.RGI145_04715"/>
<dbReference type="CDD" id="cd13553">
    <property type="entry name" value="PBP2_NrtA_CpmA_like"/>
    <property type="match status" value="1"/>
</dbReference>
<dbReference type="Gene3D" id="3.40.190.10">
    <property type="entry name" value="Periplasmic binding protein-like II"/>
    <property type="match status" value="2"/>
</dbReference>
<protein>
    <submittedName>
        <fullName evidence="9">Bicarbonate-binding protein</fullName>
    </submittedName>
</protein>
<dbReference type="AlphaFoldDB" id="A0A1L7ACR8"/>
<keyword evidence="6" id="KW-0472">Membrane</keyword>
<dbReference type="PANTHER" id="PTHR30024:SF7">
    <property type="entry name" value="NITRATE_NITRITE BINDING PROTEIN NRTA"/>
    <property type="match status" value="1"/>
</dbReference>
<keyword evidence="4" id="KW-0997">Cell inner membrane</keyword>
<gene>
    <name evidence="9" type="ORF">RGI145_04715</name>
</gene>
<dbReference type="Pfam" id="PF13379">
    <property type="entry name" value="NMT1_2"/>
    <property type="match status" value="1"/>
</dbReference>
<keyword evidence="2" id="KW-0813">Transport</keyword>
<feature type="chain" id="PRO_5012069334" evidence="8">
    <location>
        <begin position="35"/>
        <end position="424"/>
    </location>
</feature>
<dbReference type="RefSeq" id="WP_075797455.1">
    <property type="nucleotide sequence ID" value="NZ_CP015583.1"/>
</dbReference>
<evidence type="ECO:0000313" key="10">
    <source>
        <dbReference type="Proteomes" id="UP000185494"/>
    </source>
</evidence>
<name>A0A1L7ACR8_9PROT</name>
<feature type="signal peptide" evidence="8">
    <location>
        <begin position="1"/>
        <end position="34"/>
    </location>
</feature>
<keyword evidence="3" id="KW-1003">Cell membrane</keyword>
<evidence type="ECO:0000256" key="4">
    <source>
        <dbReference type="ARBA" id="ARBA00022519"/>
    </source>
</evidence>
<evidence type="ECO:0000256" key="3">
    <source>
        <dbReference type="ARBA" id="ARBA00022475"/>
    </source>
</evidence>
<evidence type="ECO:0000256" key="2">
    <source>
        <dbReference type="ARBA" id="ARBA00022448"/>
    </source>
</evidence>
<evidence type="ECO:0000313" key="9">
    <source>
        <dbReference type="EMBL" id="APT56510.1"/>
    </source>
</evidence>
<keyword evidence="5 8" id="KW-0732">Signal</keyword>
<comment type="similarity">
    <text evidence="7">Belongs to the CmpA/NrtA family.</text>
</comment>
<comment type="subcellular location">
    <subcellularLocation>
        <location evidence="1">Endomembrane system</location>
    </subcellularLocation>
</comment>
<evidence type="ECO:0000256" key="5">
    <source>
        <dbReference type="ARBA" id="ARBA00022729"/>
    </source>
</evidence>
<evidence type="ECO:0000256" key="1">
    <source>
        <dbReference type="ARBA" id="ARBA00004308"/>
    </source>
</evidence>
<dbReference type="Proteomes" id="UP000185494">
    <property type="component" value="Chromosome 1"/>
</dbReference>
<dbReference type="PROSITE" id="PS51318">
    <property type="entry name" value="TAT"/>
    <property type="match status" value="1"/>
</dbReference>
<dbReference type="SUPFAM" id="SSF53850">
    <property type="entry name" value="Periplasmic binding protein-like II"/>
    <property type="match status" value="1"/>
</dbReference>
<dbReference type="eggNOG" id="COG0715">
    <property type="taxonomic scope" value="Bacteria"/>
</dbReference>
<evidence type="ECO:0000256" key="6">
    <source>
        <dbReference type="ARBA" id="ARBA00023136"/>
    </source>
</evidence>
<dbReference type="EMBL" id="CP015583">
    <property type="protein sequence ID" value="APT56510.1"/>
    <property type="molecule type" value="Genomic_DNA"/>
</dbReference>
<accession>A0A1L7ACR8</accession>
<reference evidence="9 10" key="1">
    <citation type="submission" date="2016-05" db="EMBL/GenBank/DDBJ databases">
        <title>Complete Genome and Methylome Analysis of Psychrotrophic Bacterial Isolates from Antarctic Lake Untersee.</title>
        <authorList>
            <person name="Fomenkov A."/>
            <person name="Akimov V.N."/>
            <person name="Vasilyeva L.V."/>
            <person name="Andersen D."/>
            <person name="Vincze T."/>
            <person name="Roberts R.J."/>
        </authorList>
    </citation>
    <scope>NUCLEOTIDE SEQUENCE [LARGE SCALE GENOMIC DNA]</scope>
    <source>
        <strain evidence="9 10">U14-5</strain>
    </source>
</reference>
<organism evidence="9 10">
    <name type="scientific">Roseomonas gilardii</name>
    <dbReference type="NCBI Taxonomy" id="257708"/>
    <lineage>
        <taxon>Bacteria</taxon>
        <taxon>Pseudomonadati</taxon>
        <taxon>Pseudomonadota</taxon>
        <taxon>Alphaproteobacteria</taxon>
        <taxon>Acetobacterales</taxon>
        <taxon>Roseomonadaceae</taxon>
        <taxon>Roseomonas</taxon>
    </lineage>
</organism>
<evidence type="ECO:0000256" key="7">
    <source>
        <dbReference type="ARBA" id="ARBA00024031"/>
    </source>
</evidence>
<dbReference type="KEGG" id="rgi:RGI145_04715"/>
<dbReference type="InterPro" id="IPR044527">
    <property type="entry name" value="NrtA/CpmA_ABC-bd_dom"/>
</dbReference>
<sequence>MTKTGMTISRRAAFSATAALFAAARAATPRGAFAQGTTTPEVTKATLGYIALTDAAPLIVAKEKGLFAKYGMPDVEVVKQASWGATRDNLVLGGGAGGIDGAHLLTPMAYLLQAGRITQNSQPLAMNILARLNVNGQGLCVAAKHKGATIDAAALKPALTPDSKVAMTFRGGTHDLWIRYWLAAAGIDPEKDAQTIVVPPPQMVANMKVGTMDAFCVGEPWPAQTVNQKLGYTAAVTGELWKDHPEKAFALRADWVKANPRAAEAMTAAVIEAQRWCDADANKAEMCAIIGKRAWFNVPVADILERSRGNIDYGDGRKVESSPLLMKFWRDNASFPFASHDLWFLTEDIRWGVLPENTDTKALVAQVNRADVWRAAAARAGVPDSEVPQGESRGVETFFDGKRFDPANPRAYLDSLSIKKLAGA</sequence>